<name>A0A9X2WKU9_9GAMM</name>
<proteinExistence type="inferred from homology"/>
<evidence type="ECO:0000256" key="3">
    <source>
        <dbReference type="ARBA" id="ARBA00006263"/>
    </source>
</evidence>
<gene>
    <name evidence="10" type="ORF">NE535_04770</name>
</gene>
<organism evidence="10 11">
    <name type="scientific">Shewanella holmiensis</name>
    <dbReference type="NCBI Taxonomy" id="2952222"/>
    <lineage>
        <taxon>Bacteria</taxon>
        <taxon>Pseudomonadati</taxon>
        <taxon>Pseudomonadota</taxon>
        <taxon>Gammaproteobacteria</taxon>
        <taxon>Alteromonadales</taxon>
        <taxon>Shewanellaceae</taxon>
        <taxon>Shewanella</taxon>
    </lineage>
</organism>
<dbReference type="Proteomes" id="UP001155546">
    <property type="component" value="Unassembled WGS sequence"/>
</dbReference>
<evidence type="ECO:0000256" key="6">
    <source>
        <dbReference type="ARBA" id="ARBA00022692"/>
    </source>
</evidence>
<comment type="pathway">
    <text evidence="2">Cofactor biosynthesis; adenosylcobalamin biosynthesis.</text>
</comment>
<dbReference type="GO" id="GO:0048472">
    <property type="term" value="F:threonine-phosphate decarboxylase activity"/>
    <property type="evidence" value="ECO:0007669"/>
    <property type="project" value="InterPro"/>
</dbReference>
<evidence type="ECO:0000256" key="4">
    <source>
        <dbReference type="ARBA" id="ARBA00022475"/>
    </source>
</evidence>
<evidence type="ECO:0000256" key="2">
    <source>
        <dbReference type="ARBA" id="ARBA00004953"/>
    </source>
</evidence>
<evidence type="ECO:0000256" key="8">
    <source>
        <dbReference type="ARBA" id="ARBA00023136"/>
    </source>
</evidence>
<dbReference type="Pfam" id="PF03186">
    <property type="entry name" value="CobD_Cbib"/>
    <property type="match status" value="1"/>
</dbReference>
<keyword evidence="6 9" id="KW-0812">Transmembrane</keyword>
<feature type="transmembrane region" description="Helical" evidence="9">
    <location>
        <begin position="158"/>
        <end position="182"/>
    </location>
</feature>
<feature type="transmembrane region" description="Helical" evidence="9">
    <location>
        <begin position="61"/>
        <end position="83"/>
    </location>
</feature>
<dbReference type="GO" id="GO:0009236">
    <property type="term" value="P:cobalamin biosynthetic process"/>
    <property type="evidence" value="ECO:0007669"/>
    <property type="project" value="UniProtKB-KW"/>
</dbReference>
<accession>A0A9X2WKU9</accession>
<feature type="transmembrane region" description="Helical" evidence="9">
    <location>
        <begin position="320"/>
        <end position="336"/>
    </location>
</feature>
<dbReference type="RefSeq" id="WP_261297531.1">
    <property type="nucleotide sequence ID" value="NZ_JAMTCD010000004.1"/>
</dbReference>
<comment type="similarity">
    <text evidence="3">Belongs to the CobD/CbiB family.</text>
</comment>
<dbReference type="InterPro" id="IPR004485">
    <property type="entry name" value="Cobalamin_biosynth_CobD/CbiB"/>
</dbReference>
<evidence type="ECO:0000256" key="1">
    <source>
        <dbReference type="ARBA" id="ARBA00004651"/>
    </source>
</evidence>
<comment type="subcellular location">
    <subcellularLocation>
        <location evidence="1">Cell membrane</location>
        <topology evidence="1">Multi-pass membrane protein</topology>
    </subcellularLocation>
</comment>
<keyword evidence="4" id="KW-1003">Cell membrane</keyword>
<reference evidence="10" key="1">
    <citation type="journal article" date="2023" name="Int. J. Syst. Evol. Microbiol.">
        <title>&lt;i&gt;Shewanella septentrionalis&lt;/i&gt; sp. nov. and &lt;i&gt;Shewanella holmiensis&lt;/i&gt; sp. nov., isolated from Baltic Sea water and sediments.</title>
        <authorList>
            <person name="Martin-Rodriguez A.J."/>
            <person name="Thorell K."/>
            <person name="Joffre E."/>
            <person name="Jensie-Markopoulos S."/>
            <person name="Moore E.R.B."/>
            <person name="Sjoling A."/>
        </authorList>
    </citation>
    <scope>NUCLEOTIDE SEQUENCE</scope>
    <source>
        <strain evidence="10">SP1S2-7</strain>
    </source>
</reference>
<dbReference type="EMBL" id="JAMTCD010000004">
    <property type="protein sequence ID" value="MCT7941108.1"/>
    <property type="molecule type" value="Genomic_DNA"/>
</dbReference>
<dbReference type="PANTHER" id="PTHR34308:SF1">
    <property type="entry name" value="COBALAMIN BIOSYNTHESIS PROTEIN CBIB"/>
    <property type="match status" value="1"/>
</dbReference>
<keyword evidence="8 9" id="KW-0472">Membrane</keyword>
<evidence type="ECO:0000313" key="10">
    <source>
        <dbReference type="EMBL" id="MCT7941108.1"/>
    </source>
</evidence>
<evidence type="ECO:0000256" key="5">
    <source>
        <dbReference type="ARBA" id="ARBA00022573"/>
    </source>
</evidence>
<keyword evidence="7 9" id="KW-1133">Transmembrane helix</keyword>
<evidence type="ECO:0000256" key="7">
    <source>
        <dbReference type="ARBA" id="ARBA00022989"/>
    </source>
</evidence>
<keyword evidence="5" id="KW-0169">Cobalamin biosynthesis</keyword>
<sequence length="339" mass="37935">MESLLLQNELIQQCLVLLAAITVAQVAPLPKRWQPFNGFRMLAIELASKVNHSNRPVSQQMTAGILATLLLVTPITLIASFLLEFAAFPWFFDFIVLYCCISDYQFTHQAKRIQIALEQNNNQQAKELLAPWVSQSTQRLSSIGLCKTTIEKTLTSPIYGSISSIVFFTVGGASTVIAVHLLKQLELSWPPYQKKYINFASFISQFNRVLFFVPQWIWHCSLAIQFGQLGLKSMWVSDTQSQGLNNDYRTLHLGATLLKVELGGPQQFLSTSTTQTLAYKQDPASDANVEKVTLAKVIAGPLPQYQHIQLAIKASQNGKFFFLSLVILLPLLWAALQTL</sequence>
<evidence type="ECO:0000313" key="11">
    <source>
        <dbReference type="Proteomes" id="UP001155546"/>
    </source>
</evidence>
<dbReference type="GO" id="GO:0005886">
    <property type="term" value="C:plasma membrane"/>
    <property type="evidence" value="ECO:0007669"/>
    <property type="project" value="UniProtKB-SubCell"/>
</dbReference>
<comment type="caution">
    <text evidence="10">The sequence shown here is derived from an EMBL/GenBank/DDBJ whole genome shotgun (WGS) entry which is preliminary data.</text>
</comment>
<dbReference type="AlphaFoldDB" id="A0A9X2WKU9"/>
<dbReference type="PANTHER" id="PTHR34308">
    <property type="entry name" value="COBALAMIN BIOSYNTHESIS PROTEIN CBIB"/>
    <property type="match status" value="1"/>
</dbReference>
<evidence type="ECO:0000256" key="9">
    <source>
        <dbReference type="SAM" id="Phobius"/>
    </source>
</evidence>
<keyword evidence="11" id="KW-1185">Reference proteome</keyword>
<protein>
    <submittedName>
        <fullName evidence="10">Cobalamin biosynthesis protein</fullName>
    </submittedName>
</protein>